<keyword evidence="2" id="KW-1185">Reference proteome</keyword>
<proteinExistence type="predicted"/>
<accession>A0ABS1GI79</accession>
<dbReference type="Proteomes" id="UP000772812">
    <property type="component" value="Unassembled WGS sequence"/>
</dbReference>
<evidence type="ECO:0000313" key="1">
    <source>
        <dbReference type="EMBL" id="MBK3332644.1"/>
    </source>
</evidence>
<evidence type="ECO:0000313" key="2">
    <source>
        <dbReference type="Proteomes" id="UP000772812"/>
    </source>
</evidence>
<name>A0ABS1GI79_9AQUI</name>
<dbReference type="RefSeq" id="WP_200674064.1">
    <property type="nucleotide sequence ID" value="NZ_JAACYA010000002.1"/>
</dbReference>
<organism evidence="1 2">
    <name type="scientific">Persephonella atlantica</name>
    <dbReference type="NCBI Taxonomy" id="2699429"/>
    <lineage>
        <taxon>Bacteria</taxon>
        <taxon>Pseudomonadati</taxon>
        <taxon>Aquificota</taxon>
        <taxon>Aquificia</taxon>
        <taxon>Aquificales</taxon>
        <taxon>Hydrogenothermaceae</taxon>
        <taxon>Persephonella</taxon>
    </lineage>
</organism>
<protein>
    <submittedName>
        <fullName evidence="1">Uncharacterized protein</fullName>
    </submittedName>
</protein>
<reference evidence="1 2" key="1">
    <citation type="journal article" date="2021" name="Syst. Appl. Microbiol.">
        <title>Persephonella atlantica sp. nov.: How to adapt to physico-chemical gradients in high temperature hydrothermal habitats.</title>
        <authorList>
            <person name="Francois D.X."/>
            <person name="Godfroy A."/>
            <person name="Mathien C."/>
            <person name="Aube J."/>
            <person name="Cathalot C."/>
            <person name="Lesongeur F."/>
            <person name="L'Haridon S."/>
            <person name="Philippon X."/>
            <person name="Roussel E.G."/>
        </authorList>
    </citation>
    <scope>NUCLEOTIDE SEQUENCE [LARGE SCALE GENOMIC DNA]</scope>
    <source>
        <strain evidence="1 2">MO1340</strain>
    </source>
</reference>
<gene>
    <name evidence="1" type="ORF">GWK41_06150</name>
</gene>
<comment type="caution">
    <text evidence="1">The sequence shown here is derived from an EMBL/GenBank/DDBJ whole genome shotgun (WGS) entry which is preliminary data.</text>
</comment>
<dbReference type="EMBL" id="JAACYA010000002">
    <property type="protein sequence ID" value="MBK3332644.1"/>
    <property type="molecule type" value="Genomic_DNA"/>
</dbReference>
<sequence>MDKRLLELIYMDYINSIENPVEINIEQILRDEIKEKILNKFKTPVKTKKAEFPLEQGNIYLFFKKQIPIYYLIIDRIDGLYEVLKVSNYWELANQNDFIIKVDDEMFAIETWNNFYLTEEEVKKSMYIGKLSEEDFKILTDYISGKISELPQNKRGLTVPISENFYQIKFHQKESEIVREYKLRVFEEEENVIQISPEREKEILIPLVAGREKTVFSCDKFLLKKLPEENLIQVIFSPEIQGKKAVITIFDEQYEFFKLPETIYIESSNVEKIDLEKLCSAVEVSIELD</sequence>